<dbReference type="Proteomes" id="UP000287243">
    <property type="component" value="Chromosome"/>
</dbReference>
<dbReference type="InterPro" id="IPR035901">
    <property type="entry name" value="GIY-YIG_endonuc_sf"/>
</dbReference>
<evidence type="ECO:0000313" key="4">
    <source>
        <dbReference type="Proteomes" id="UP000287243"/>
    </source>
</evidence>
<evidence type="ECO:0000313" key="3">
    <source>
        <dbReference type="EMBL" id="QAT16628.1"/>
    </source>
</evidence>
<dbReference type="RefSeq" id="WP_128699263.1">
    <property type="nucleotide sequence ID" value="NZ_CP019384.1"/>
</dbReference>
<sequence>MNPVRPFFFTYVLRCKKTNTFYTGATNNLEKRFEEHKKGLVFYTSLRRPLELIYFEACLNKGDTYRRERYLKSGMGKRYLRNRLKEGLVQETTSTF</sequence>
<dbReference type="AlphaFoldDB" id="A0A410P3H2"/>
<protein>
    <recommendedName>
        <fullName evidence="2">GIY-YIG domain-containing protein</fullName>
    </recommendedName>
</protein>
<evidence type="ECO:0000259" key="2">
    <source>
        <dbReference type="PROSITE" id="PS50164"/>
    </source>
</evidence>
<dbReference type="InterPro" id="IPR000305">
    <property type="entry name" value="GIY-YIG_endonuc"/>
</dbReference>
<dbReference type="KEGG" id="vai:BU251_02210"/>
<feature type="domain" description="GIY-YIG" evidence="2">
    <location>
        <begin position="6"/>
        <end position="81"/>
    </location>
</feature>
<reference evidence="3 4" key="1">
    <citation type="submission" date="2017-01" db="EMBL/GenBank/DDBJ databases">
        <title>First insights into the biology of 'candidatus Vampirococcus archaeovorus'.</title>
        <authorList>
            <person name="Kizina J."/>
            <person name="Jordan S."/>
            <person name="Stueber K."/>
            <person name="Reinhardt R."/>
            <person name="Harder J."/>
        </authorList>
    </citation>
    <scope>NUCLEOTIDE SEQUENCE [LARGE SCALE GENOMIC DNA]</scope>
    <source>
        <strain evidence="3 4">LiM</strain>
    </source>
</reference>
<dbReference type="PANTHER" id="PTHR34477">
    <property type="entry name" value="UPF0213 PROTEIN YHBQ"/>
    <property type="match status" value="1"/>
</dbReference>
<dbReference type="PANTHER" id="PTHR34477:SF1">
    <property type="entry name" value="UPF0213 PROTEIN YHBQ"/>
    <property type="match status" value="1"/>
</dbReference>
<comment type="similarity">
    <text evidence="1">Belongs to the UPF0213 family.</text>
</comment>
<gene>
    <name evidence="3" type="ORF">BU251_02210</name>
</gene>
<name>A0A410P3H2_VELA1</name>
<dbReference type="PROSITE" id="PS50164">
    <property type="entry name" value="GIY_YIG"/>
    <property type="match status" value="1"/>
</dbReference>
<dbReference type="Gene3D" id="3.40.1440.10">
    <property type="entry name" value="GIY-YIG endonuclease"/>
    <property type="match status" value="1"/>
</dbReference>
<dbReference type="CDD" id="cd10456">
    <property type="entry name" value="GIY-YIG_UPF0213"/>
    <property type="match status" value="1"/>
</dbReference>
<dbReference type="SUPFAM" id="SSF82771">
    <property type="entry name" value="GIY-YIG endonuclease"/>
    <property type="match status" value="1"/>
</dbReference>
<dbReference type="InterPro" id="IPR050190">
    <property type="entry name" value="UPF0213_domain"/>
</dbReference>
<accession>A0A410P3H2</accession>
<keyword evidence="4" id="KW-1185">Reference proteome</keyword>
<organism evidence="3 4">
    <name type="scientific">Velamenicoccus archaeovorus</name>
    <dbReference type="NCBI Taxonomy" id="1930593"/>
    <lineage>
        <taxon>Bacteria</taxon>
        <taxon>Pseudomonadati</taxon>
        <taxon>Candidatus Omnitrophota</taxon>
        <taxon>Candidatus Velamenicoccus</taxon>
    </lineage>
</organism>
<dbReference type="Pfam" id="PF01541">
    <property type="entry name" value="GIY-YIG"/>
    <property type="match status" value="1"/>
</dbReference>
<dbReference type="EMBL" id="CP019384">
    <property type="protein sequence ID" value="QAT16628.1"/>
    <property type="molecule type" value="Genomic_DNA"/>
</dbReference>
<dbReference type="OrthoDB" id="287318at2"/>
<evidence type="ECO:0000256" key="1">
    <source>
        <dbReference type="ARBA" id="ARBA00007435"/>
    </source>
</evidence>
<proteinExistence type="inferred from homology"/>